<organism evidence="1 2">
    <name type="scientific">Rhododendron griersonianum</name>
    <dbReference type="NCBI Taxonomy" id="479676"/>
    <lineage>
        <taxon>Eukaryota</taxon>
        <taxon>Viridiplantae</taxon>
        <taxon>Streptophyta</taxon>
        <taxon>Embryophyta</taxon>
        <taxon>Tracheophyta</taxon>
        <taxon>Spermatophyta</taxon>
        <taxon>Magnoliopsida</taxon>
        <taxon>eudicotyledons</taxon>
        <taxon>Gunneridae</taxon>
        <taxon>Pentapetalae</taxon>
        <taxon>asterids</taxon>
        <taxon>Ericales</taxon>
        <taxon>Ericaceae</taxon>
        <taxon>Ericoideae</taxon>
        <taxon>Rhodoreae</taxon>
        <taxon>Rhododendron</taxon>
    </lineage>
</organism>
<dbReference type="Proteomes" id="UP000823749">
    <property type="component" value="Chromosome 3"/>
</dbReference>
<dbReference type="EMBL" id="JACTNZ010000003">
    <property type="protein sequence ID" value="KAG5555847.1"/>
    <property type="molecule type" value="Genomic_DNA"/>
</dbReference>
<gene>
    <name evidence="1" type="ORF">RHGRI_006485</name>
</gene>
<name>A0AAV6KT64_9ERIC</name>
<comment type="caution">
    <text evidence="1">The sequence shown here is derived from an EMBL/GenBank/DDBJ whole genome shotgun (WGS) entry which is preliminary data.</text>
</comment>
<proteinExistence type="predicted"/>
<reference evidence="1" key="1">
    <citation type="submission" date="2020-08" db="EMBL/GenBank/DDBJ databases">
        <title>Plant Genome Project.</title>
        <authorList>
            <person name="Zhang R.-G."/>
        </authorList>
    </citation>
    <scope>NUCLEOTIDE SEQUENCE</scope>
    <source>
        <strain evidence="1">WSP0</strain>
        <tissue evidence="1">Leaf</tissue>
    </source>
</reference>
<dbReference type="AlphaFoldDB" id="A0AAV6KT64"/>
<evidence type="ECO:0000313" key="2">
    <source>
        <dbReference type="Proteomes" id="UP000823749"/>
    </source>
</evidence>
<keyword evidence="2" id="KW-1185">Reference proteome</keyword>
<evidence type="ECO:0000313" key="1">
    <source>
        <dbReference type="EMBL" id="KAG5555847.1"/>
    </source>
</evidence>
<sequence length="146" mass="15904">MVSFREAAGLAKGVNYAADIERVWEVATEAEVVENAKGSVNIVVHSTESVNLFGPVSYTSQTSPTNGEDLDKNCMPTNALLVGLNIYCYENLDKNCMACANEKFTSNSSSNLRTQRDAIRNLLISSGRKKDIRVTSGNSDEHILPT</sequence>
<protein>
    <submittedName>
        <fullName evidence="1">Uncharacterized protein</fullName>
    </submittedName>
</protein>
<accession>A0AAV6KT64</accession>